<dbReference type="AlphaFoldDB" id="A0ABD0VRC2"/>
<dbReference type="Proteomes" id="UP001552299">
    <property type="component" value="Unassembled WGS sequence"/>
</dbReference>
<reference evidence="1 2" key="1">
    <citation type="journal article" date="2024" name="Plant Biotechnol. J.">
        <title>Dendrobium thyrsiflorum genome and its molecular insights into genes involved in important horticultural traits.</title>
        <authorList>
            <person name="Chen B."/>
            <person name="Wang J.Y."/>
            <person name="Zheng P.J."/>
            <person name="Li K.L."/>
            <person name="Liang Y.M."/>
            <person name="Chen X.F."/>
            <person name="Zhang C."/>
            <person name="Zhao X."/>
            <person name="He X."/>
            <person name="Zhang G.Q."/>
            <person name="Liu Z.J."/>
            <person name="Xu Q."/>
        </authorList>
    </citation>
    <scope>NUCLEOTIDE SEQUENCE [LARGE SCALE GENOMIC DNA]</scope>
    <source>
        <strain evidence="1">GZMU011</strain>
    </source>
</reference>
<evidence type="ECO:0000313" key="2">
    <source>
        <dbReference type="Proteomes" id="UP001552299"/>
    </source>
</evidence>
<name>A0ABD0VRC2_DENTH</name>
<evidence type="ECO:0000313" key="1">
    <source>
        <dbReference type="EMBL" id="KAL0925227.1"/>
    </source>
</evidence>
<comment type="caution">
    <text evidence="1">The sequence shown here is derived from an EMBL/GenBank/DDBJ whole genome shotgun (WGS) entry which is preliminary data.</text>
</comment>
<accession>A0ABD0VRC2</accession>
<gene>
    <name evidence="1" type="ORF">M5K25_003545</name>
</gene>
<keyword evidence="2" id="KW-1185">Reference proteome</keyword>
<protein>
    <submittedName>
        <fullName evidence="1">Uncharacterized protein</fullName>
    </submittedName>
</protein>
<proteinExistence type="predicted"/>
<organism evidence="1 2">
    <name type="scientific">Dendrobium thyrsiflorum</name>
    <name type="common">Pinecone-like raceme dendrobium</name>
    <name type="synonym">Orchid</name>
    <dbReference type="NCBI Taxonomy" id="117978"/>
    <lineage>
        <taxon>Eukaryota</taxon>
        <taxon>Viridiplantae</taxon>
        <taxon>Streptophyta</taxon>
        <taxon>Embryophyta</taxon>
        <taxon>Tracheophyta</taxon>
        <taxon>Spermatophyta</taxon>
        <taxon>Magnoliopsida</taxon>
        <taxon>Liliopsida</taxon>
        <taxon>Asparagales</taxon>
        <taxon>Orchidaceae</taxon>
        <taxon>Epidendroideae</taxon>
        <taxon>Malaxideae</taxon>
        <taxon>Dendrobiinae</taxon>
        <taxon>Dendrobium</taxon>
    </lineage>
</organism>
<dbReference type="EMBL" id="JANQDX010000004">
    <property type="protein sequence ID" value="KAL0925227.1"/>
    <property type="molecule type" value="Genomic_DNA"/>
</dbReference>
<sequence length="108" mass="12313">MEVGISSNRFGLCALAAKTLLHCRRSRFLLLVRLRNPLLSLILEEFRSAVGITVLESGYLRVILAFRRKFRSHIFALDSALDYWSLLENISQLMEGCNLLCSKNNGMH</sequence>